<reference evidence="2 3" key="2">
    <citation type="submission" date="2017-09" db="EMBL/GenBank/DDBJ databases">
        <title>Extensive intraspecific genome diversity in a model arbuscular mycorrhizal fungus.</title>
        <authorList>
            <person name="Chen E.C."/>
            <person name="Morin E."/>
            <person name="Beaudet D."/>
            <person name="Noel J."/>
            <person name="Ndikumana S."/>
            <person name="Charron P."/>
            <person name="St-Onge C."/>
            <person name="Giorgi J."/>
            <person name="Grigoriev I.V."/>
            <person name="Roux C."/>
            <person name="Martin F.M."/>
            <person name="Corradi N."/>
        </authorList>
    </citation>
    <scope>NUCLEOTIDE SEQUENCE [LARGE SCALE GENOMIC DNA]</scope>
    <source>
        <strain evidence="2 3">A5</strain>
    </source>
</reference>
<evidence type="ECO:0000313" key="3">
    <source>
        <dbReference type="Proteomes" id="UP000232722"/>
    </source>
</evidence>
<name>A0A2N0QD04_9GLOM</name>
<evidence type="ECO:0000256" key="1">
    <source>
        <dbReference type="SAM" id="MobiDB-lite"/>
    </source>
</evidence>
<protein>
    <submittedName>
        <fullName evidence="2">Uncharacterized protein</fullName>
    </submittedName>
</protein>
<dbReference type="Proteomes" id="UP000232722">
    <property type="component" value="Unassembled WGS sequence"/>
</dbReference>
<dbReference type="VEuPathDB" id="FungiDB:FUN_024100"/>
<proteinExistence type="predicted"/>
<gene>
    <name evidence="2" type="ORF">RhiirA5_466333</name>
</gene>
<comment type="caution">
    <text evidence="2">The sequence shown here is derived from an EMBL/GenBank/DDBJ whole genome shotgun (WGS) entry which is preliminary data.</text>
</comment>
<dbReference type="VEuPathDB" id="FungiDB:RhiirFUN_004654"/>
<reference evidence="2 3" key="1">
    <citation type="submission" date="2016-04" db="EMBL/GenBank/DDBJ databases">
        <title>Genome analyses suggest a sexual origin of heterokaryosis in a supposedly ancient asexual fungus.</title>
        <authorList>
            <person name="Ropars J."/>
            <person name="Sedzielewska K."/>
            <person name="Noel J."/>
            <person name="Charron P."/>
            <person name="Farinelli L."/>
            <person name="Marton T."/>
            <person name="Kruger M."/>
            <person name="Pelin A."/>
            <person name="Brachmann A."/>
            <person name="Corradi N."/>
        </authorList>
    </citation>
    <scope>NUCLEOTIDE SEQUENCE [LARGE SCALE GENOMIC DNA]</scope>
    <source>
        <strain evidence="2 3">A5</strain>
    </source>
</reference>
<dbReference type="EMBL" id="LLXJ01000029">
    <property type="protein sequence ID" value="PKC16943.1"/>
    <property type="molecule type" value="Genomic_DNA"/>
</dbReference>
<organism evidence="2 3">
    <name type="scientific">Rhizophagus irregularis</name>
    <dbReference type="NCBI Taxonomy" id="588596"/>
    <lineage>
        <taxon>Eukaryota</taxon>
        <taxon>Fungi</taxon>
        <taxon>Fungi incertae sedis</taxon>
        <taxon>Mucoromycota</taxon>
        <taxon>Glomeromycotina</taxon>
        <taxon>Glomeromycetes</taxon>
        <taxon>Glomerales</taxon>
        <taxon>Glomeraceae</taxon>
        <taxon>Rhizophagus</taxon>
    </lineage>
</organism>
<sequence length="172" mass="18832">MELESRSLPKEGSTQANNPIKHVAIKKSVPTRRASTPKPTTLSMNDTDFLPSDGRLAKDPVLNEPQKNGKPDNAQLRLVEKTAPPAVNTMDKGKARITSLPTMQSDINKDNLQKEGETTEKSNLVRTVEYATSKPVEADETTTEEDITNCVGYKANIYDTSLVVCTLNGCNK</sequence>
<accession>A0A2N0QD04</accession>
<feature type="compositionally biased region" description="Polar residues" evidence="1">
    <location>
        <begin position="33"/>
        <end position="46"/>
    </location>
</feature>
<dbReference type="AlphaFoldDB" id="A0A2N0QD04"/>
<feature type="region of interest" description="Disordered" evidence="1">
    <location>
        <begin position="1"/>
        <end position="86"/>
    </location>
</feature>
<evidence type="ECO:0000313" key="2">
    <source>
        <dbReference type="EMBL" id="PKC16943.1"/>
    </source>
</evidence>